<gene>
    <name evidence="11" type="ORF">LSG31_20730</name>
</gene>
<evidence type="ECO:0000313" key="12">
    <source>
        <dbReference type="Proteomes" id="UP000830167"/>
    </source>
</evidence>
<reference evidence="11" key="1">
    <citation type="submission" date="2021-12" db="EMBL/GenBank/DDBJ databases">
        <title>Alicyclobacillaceae gen. nov., sp. nov., isolated from chalcocite enrichment system.</title>
        <authorList>
            <person name="Jiang Z."/>
        </authorList>
    </citation>
    <scope>NUCLEOTIDE SEQUENCE</scope>
    <source>
        <strain evidence="11">MYW30-H2</strain>
    </source>
</reference>
<evidence type="ECO:0000256" key="1">
    <source>
        <dbReference type="ARBA" id="ARBA00004752"/>
    </source>
</evidence>
<evidence type="ECO:0000256" key="4">
    <source>
        <dbReference type="ARBA" id="ARBA00022679"/>
    </source>
</evidence>
<keyword evidence="12" id="KW-1185">Reference proteome</keyword>
<evidence type="ECO:0000256" key="2">
    <source>
        <dbReference type="ARBA" id="ARBA00005992"/>
    </source>
</evidence>
<dbReference type="RefSeq" id="WP_347436948.1">
    <property type="nucleotide sequence ID" value="NZ_CP089291.1"/>
</dbReference>
<keyword evidence="5" id="KW-0378">Hydrolase</keyword>
<dbReference type="Proteomes" id="UP000830167">
    <property type="component" value="Chromosome"/>
</dbReference>
<proteinExistence type="inferred from homology"/>
<dbReference type="InterPro" id="IPR038063">
    <property type="entry name" value="Transpep_catalytic_dom"/>
</dbReference>
<feature type="domain" description="L,D-TPase catalytic" evidence="10">
    <location>
        <begin position="55"/>
        <end position="164"/>
    </location>
</feature>
<sequence length="243" mass="27770">MIRWFHWFFRKQMQHIFALCSILFISCLIPQEICHANTVGANFEEFYKPGNTSDFYIFVDTIRHRMIVKQNGVMIRTFPIAIGTDDTPSPIGEWKVISKSKDWGSGFGTRWLGLNVPWGIYGIHGTNKPQSIGRRASHGCVRMFNRDVEALFQMIPVGTPVTISGYILGAPWELPRRLVEGERGPDVLLIQQRLKYGGYYSGTCDGIYRGDLDYALQKFQKVNHISIDRNVSLADYRSLGLDE</sequence>
<evidence type="ECO:0000256" key="3">
    <source>
        <dbReference type="ARBA" id="ARBA00022676"/>
    </source>
</evidence>
<evidence type="ECO:0000259" key="10">
    <source>
        <dbReference type="PROSITE" id="PS52029"/>
    </source>
</evidence>
<dbReference type="PANTHER" id="PTHR30582:SF24">
    <property type="entry name" value="L,D-TRANSPEPTIDASE ERFK_SRFK-RELATED"/>
    <property type="match status" value="1"/>
</dbReference>
<protein>
    <submittedName>
        <fullName evidence="11">L,D-transpeptidase family protein</fullName>
    </submittedName>
</protein>
<dbReference type="InterPro" id="IPR036365">
    <property type="entry name" value="PGBD-like_sf"/>
</dbReference>
<dbReference type="InterPro" id="IPR050979">
    <property type="entry name" value="LD-transpeptidase"/>
</dbReference>
<comment type="similarity">
    <text evidence="2">Belongs to the YkuD family.</text>
</comment>
<dbReference type="CDD" id="cd16913">
    <property type="entry name" value="YkuD_like"/>
    <property type="match status" value="1"/>
</dbReference>
<evidence type="ECO:0000256" key="9">
    <source>
        <dbReference type="PROSITE-ProRule" id="PRU01373"/>
    </source>
</evidence>
<accession>A0ABY4CIY2</accession>
<feature type="active site" description="Proton donor/acceptor" evidence="9">
    <location>
        <position position="124"/>
    </location>
</feature>
<keyword evidence="4" id="KW-0808">Transferase</keyword>
<evidence type="ECO:0000256" key="8">
    <source>
        <dbReference type="ARBA" id="ARBA00023316"/>
    </source>
</evidence>
<dbReference type="Pfam" id="PF01471">
    <property type="entry name" value="PG_binding_1"/>
    <property type="match status" value="1"/>
</dbReference>
<dbReference type="PROSITE" id="PS52029">
    <property type="entry name" value="LD_TPASE"/>
    <property type="match status" value="1"/>
</dbReference>
<dbReference type="SUPFAM" id="SSF141523">
    <property type="entry name" value="L,D-transpeptidase catalytic domain-like"/>
    <property type="match status" value="1"/>
</dbReference>
<name>A0ABY4CIY2_9BACL</name>
<dbReference type="PANTHER" id="PTHR30582">
    <property type="entry name" value="L,D-TRANSPEPTIDASE"/>
    <property type="match status" value="1"/>
</dbReference>
<dbReference type="InterPro" id="IPR002477">
    <property type="entry name" value="Peptidoglycan-bd-like"/>
</dbReference>
<keyword evidence="3" id="KW-0328">Glycosyltransferase</keyword>
<keyword evidence="6 9" id="KW-0133">Cell shape</keyword>
<keyword evidence="8 9" id="KW-0961">Cell wall biogenesis/degradation</keyword>
<feature type="active site" description="Nucleophile" evidence="9">
    <location>
        <position position="140"/>
    </location>
</feature>
<organism evidence="11 12">
    <name type="scientific">Fodinisporobacter ferrooxydans</name>
    <dbReference type="NCBI Taxonomy" id="2901836"/>
    <lineage>
        <taxon>Bacteria</taxon>
        <taxon>Bacillati</taxon>
        <taxon>Bacillota</taxon>
        <taxon>Bacilli</taxon>
        <taxon>Bacillales</taxon>
        <taxon>Alicyclobacillaceae</taxon>
        <taxon>Fodinisporobacter</taxon>
    </lineage>
</organism>
<evidence type="ECO:0000313" key="11">
    <source>
        <dbReference type="EMBL" id="UOF90254.1"/>
    </source>
</evidence>
<dbReference type="SUPFAM" id="SSF47090">
    <property type="entry name" value="PGBD-like"/>
    <property type="match status" value="1"/>
</dbReference>
<evidence type="ECO:0000256" key="7">
    <source>
        <dbReference type="ARBA" id="ARBA00022984"/>
    </source>
</evidence>
<dbReference type="Gene3D" id="1.10.101.10">
    <property type="entry name" value="PGBD-like superfamily/PGBD"/>
    <property type="match status" value="1"/>
</dbReference>
<dbReference type="InterPro" id="IPR036366">
    <property type="entry name" value="PGBDSf"/>
</dbReference>
<keyword evidence="7 9" id="KW-0573">Peptidoglycan synthesis</keyword>
<comment type="pathway">
    <text evidence="1 9">Cell wall biogenesis; peptidoglycan biosynthesis.</text>
</comment>
<dbReference type="InterPro" id="IPR005490">
    <property type="entry name" value="LD_TPept_cat_dom"/>
</dbReference>
<evidence type="ECO:0000256" key="5">
    <source>
        <dbReference type="ARBA" id="ARBA00022801"/>
    </source>
</evidence>
<dbReference type="Gene3D" id="2.40.440.10">
    <property type="entry name" value="L,D-transpeptidase catalytic domain-like"/>
    <property type="match status" value="1"/>
</dbReference>
<evidence type="ECO:0000256" key="6">
    <source>
        <dbReference type="ARBA" id="ARBA00022960"/>
    </source>
</evidence>
<dbReference type="EMBL" id="CP089291">
    <property type="protein sequence ID" value="UOF90254.1"/>
    <property type="molecule type" value="Genomic_DNA"/>
</dbReference>
<dbReference type="Pfam" id="PF03734">
    <property type="entry name" value="YkuD"/>
    <property type="match status" value="1"/>
</dbReference>
<dbReference type="PROSITE" id="PS51257">
    <property type="entry name" value="PROKAR_LIPOPROTEIN"/>
    <property type="match status" value="1"/>
</dbReference>